<dbReference type="GO" id="GO:0005886">
    <property type="term" value="C:plasma membrane"/>
    <property type="evidence" value="ECO:0007669"/>
    <property type="project" value="UniProtKB-SubCell"/>
</dbReference>
<dbReference type="GO" id="GO:0022900">
    <property type="term" value="P:electron transport chain"/>
    <property type="evidence" value="ECO:0007669"/>
    <property type="project" value="UniProtKB-UniRule"/>
</dbReference>
<reference evidence="10 11" key="1">
    <citation type="submission" date="2017-06" db="EMBL/GenBank/DDBJ databases">
        <title>Draft Genome Sequence of Natranaerobius trueperi halophilic, alkalithermophilic bacteria from soda lakes.</title>
        <authorList>
            <person name="Zhao B."/>
        </authorList>
    </citation>
    <scope>NUCLEOTIDE SEQUENCE [LARGE SCALE GENOMIC DNA]</scope>
    <source>
        <strain evidence="10 11">DSM 18760</strain>
    </source>
</reference>
<dbReference type="EMBL" id="NIQC01000013">
    <property type="protein sequence ID" value="OWZ83676.1"/>
    <property type="molecule type" value="Genomic_DNA"/>
</dbReference>
<keyword evidence="8" id="KW-1003">Cell membrane</keyword>
<dbReference type="InterPro" id="IPR017896">
    <property type="entry name" value="4Fe4S_Fe-S-bd"/>
</dbReference>
<keyword evidence="2 8" id="KW-0004">4Fe-4S</keyword>
<comment type="caution">
    <text evidence="10">The sequence shown here is derived from an EMBL/GenBank/DDBJ whole genome shotgun (WGS) entry which is preliminary data.</text>
</comment>
<keyword evidence="3 8" id="KW-0479">Metal-binding</keyword>
<feature type="binding site" evidence="8">
    <location>
        <position position="369"/>
    </location>
    <ligand>
        <name>[4Fe-4S] cluster</name>
        <dbReference type="ChEBI" id="CHEBI:49883"/>
        <label>1</label>
    </ligand>
</feature>
<dbReference type="HAMAP" id="MF_00461">
    <property type="entry name" value="RsxC_RnfC"/>
    <property type="match status" value="1"/>
</dbReference>
<feature type="domain" description="4Fe-4S ferredoxin-type" evidence="9">
    <location>
        <begin position="357"/>
        <end position="386"/>
    </location>
</feature>
<sequence>MEVKSFVGGAYIPHYKEFTEKKKITNFLVPERVVIPLSQHIGAHCESLVQKGDKIKVGDKIGDSDEYISAPVHSSVTGVVEKIEKRPIYDGSEVSCVVVKTSKEQEQSFKDVAKRNIDEMNIDELKKAIKEAGIVGMGGASFPTYVQVNQSKKIDTLIINGAECEPFLTCDHRQMAEYAKELVKGAKIMAKIIEADNCYFGIEVNKPDAIEALNQETKNIEGFEVVPLDCKFPQGYKTNIIKAVTGRDVPRGARSAEIGCLVRNVGTTVAIYEACAYNKPLYERVVTVTGPKVKKPGNYIIRVGTPVKFILEQVGVEDLDESTVVMGGPMTGAAQSHLDAPVVKNTTGVIVLPSEISRMQKDHYDCVRCGKCVEYCPMHLYPNKLSIYAEADMFDECEKWNVTDCAECGLCAFVCPSYRPIIKYIQKVKPIIKKKNR</sequence>
<dbReference type="EC" id="7.-.-.-" evidence="8"/>
<keyword evidence="1 8" id="KW-0813">Transport</keyword>
<keyword evidence="8" id="KW-0472">Membrane</keyword>
<comment type="subunit">
    <text evidence="8">The complex is composed of six subunits: RnfA, RnfB, RnfC, RnfD, RnfE and RnfG.</text>
</comment>
<dbReference type="InterPro" id="IPR011538">
    <property type="entry name" value="Nuo51_FMN-bd"/>
</dbReference>
<feature type="binding site" evidence="8">
    <location>
        <position position="411"/>
    </location>
    <ligand>
        <name>[4Fe-4S] cluster</name>
        <dbReference type="ChEBI" id="CHEBI:49883"/>
        <label>2</label>
    </ligand>
</feature>
<dbReference type="Pfam" id="PF01512">
    <property type="entry name" value="Complex1_51K"/>
    <property type="match status" value="1"/>
</dbReference>
<feature type="binding site" evidence="8">
    <location>
        <position position="366"/>
    </location>
    <ligand>
        <name>[4Fe-4S] cluster</name>
        <dbReference type="ChEBI" id="CHEBI:49883"/>
        <label>1</label>
    </ligand>
</feature>
<evidence type="ECO:0000256" key="4">
    <source>
        <dbReference type="ARBA" id="ARBA00022737"/>
    </source>
</evidence>
<comment type="function">
    <text evidence="8">Part of a membrane-bound complex that couples electron transfer with translocation of ions across the membrane.</text>
</comment>
<name>A0A226BXF9_9FIRM</name>
<keyword evidence="7 8" id="KW-0411">Iron-sulfur</keyword>
<dbReference type="InterPro" id="IPR037225">
    <property type="entry name" value="Nuo51_FMN-bd_sf"/>
</dbReference>
<dbReference type="SUPFAM" id="SSF142019">
    <property type="entry name" value="Nqo1 FMN-binding domain-like"/>
    <property type="match status" value="1"/>
</dbReference>
<feature type="binding site" evidence="8">
    <location>
        <position position="405"/>
    </location>
    <ligand>
        <name>[4Fe-4S] cluster</name>
        <dbReference type="ChEBI" id="CHEBI:49883"/>
        <label>2</label>
    </ligand>
</feature>
<evidence type="ECO:0000259" key="9">
    <source>
        <dbReference type="PROSITE" id="PS51379"/>
    </source>
</evidence>
<feature type="binding site" evidence="8">
    <location>
        <position position="415"/>
    </location>
    <ligand>
        <name>[4Fe-4S] cluster</name>
        <dbReference type="ChEBI" id="CHEBI:49883"/>
        <label>1</label>
    </ligand>
</feature>
<dbReference type="Pfam" id="PF13375">
    <property type="entry name" value="RnfC_N"/>
    <property type="match status" value="1"/>
</dbReference>
<evidence type="ECO:0000256" key="2">
    <source>
        <dbReference type="ARBA" id="ARBA00022485"/>
    </source>
</evidence>
<dbReference type="InterPro" id="IPR017900">
    <property type="entry name" value="4Fe4S_Fe_S_CS"/>
</dbReference>
<dbReference type="Pfam" id="PF10531">
    <property type="entry name" value="SLBB"/>
    <property type="match status" value="1"/>
</dbReference>
<dbReference type="NCBIfam" id="TIGR01945">
    <property type="entry name" value="rnfC"/>
    <property type="match status" value="1"/>
</dbReference>
<dbReference type="Pfam" id="PF13237">
    <property type="entry name" value="Fer4_10"/>
    <property type="match status" value="1"/>
</dbReference>
<dbReference type="Proteomes" id="UP000214588">
    <property type="component" value="Unassembled WGS sequence"/>
</dbReference>
<proteinExistence type="inferred from homology"/>
<dbReference type="SUPFAM" id="SSF46548">
    <property type="entry name" value="alpha-helical ferredoxin"/>
    <property type="match status" value="1"/>
</dbReference>
<dbReference type="Gene3D" id="3.30.70.20">
    <property type="match status" value="1"/>
</dbReference>
<accession>A0A226BXF9</accession>
<dbReference type="GO" id="GO:0009055">
    <property type="term" value="F:electron transfer activity"/>
    <property type="evidence" value="ECO:0007669"/>
    <property type="project" value="InterPro"/>
</dbReference>
<evidence type="ECO:0000256" key="3">
    <source>
        <dbReference type="ARBA" id="ARBA00022723"/>
    </source>
</evidence>
<keyword evidence="6 8" id="KW-0408">Iron</keyword>
<dbReference type="NCBIfam" id="NF003454">
    <property type="entry name" value="PRK05035.1"/>
    <property type="match status" value="1"/>
</dbReference>
<keyword evidence="5 8" id="KW-0249">Electron transport</keyword>
<dbReference type="RefSeq" id="WP_089023570.1">
    <property type="nucleotide sequence ID" value="NZ_NIQC01000013.1"/>
</dbReference>
<keyword evidence="8" id="KW-1278">Translocase</keyword>
<dbReference type="OrthoDB" id="9767754at2"/>
<dbReference type="PROSITE" id="PS00198">
    <property type="entry name" value="4FE4S_FER_1"/>
    <property type="match status" value="2"/>
</dbReference>
<dbReference type="Gene3D" id="3.40.50.11540">
    <property type="entry name" value="NADH-ubiquinone oxidoreductase 51kDa subunit"/>
    <property type="match status" value="1"/>
</dbReference>
<dbReference type="GO" id="GO:0046872">
    <property type="term" value="F:metal ion binding"/>
    <property type="evidence" value="ECO:0007669"/>
    <property type="project" value="UniProtKB-KW"/>
</dbReference>
<dbReference type="PANTHER" id="PTHR43034:SF2">
    <property type="entry name" value="ION-TRANSLOCATING OXIDOREDUCTASE COMPLEX SUBUNIT C"/>
    <property type="match status" value="1"/>
</dbReference>
<evidence type="ECO:0000256" key="7">
    <source>
        <dbReference type="ARBA" id="ARBA00023014"/>
    </source>
</evidence>
<dbReference type="InterPro" id="IPR019554">
    <property type="entry name" value="Soluble_ligand-bd"/>
</dbReference>
<dbReference type="PROSITE" id="PS51379">
    <property type="entry name" value="4FE4S_FER_2"/>
    <property type="match status" value="2"/>
</dbReference>
<comment type="similarity">
    <text evidence="8">Belongs to the 4Fe4S bacterial-type ferredoxin family. RnfC subfamily.</text>
</comment>
<evidence type="ECO:0000256" key="5">
    <source>
        <dbReference type="ARBA" id="ARBA00022982"/>
    </source>
</evidence>
<feature type="domain" description="4Fe-4S ferredoxin-type" evidence="9">
    <location>
        <begin position="396"/>
        <end position="427"/>
    </location>
</feature>
<comment type="cofactor">
    <cofactor evidence="8">
        <name>[4Fe-4S] cluster</name>
        <dbReference type="ChEBI" id="CHEBI:49883"/>
    </cofactor>
    <text evidence="8">Binds 2 [4Fe-4S] clusters per subunit.</text>
</comment>
<gene>
    <name evidence="8" type="primary">rnfC</name>
    <name evidence="10" type="ORF">CDO51_06915</name>
</gene>
<comment type="subcellular location">
    <subcellularLocation>
        <location evidence="8">Cell membrane</location>
        <topology evidence="8">Peripheral membrane protein</topology>
    </subcellularLocation>
</comment>
<evidence type="ECO:0000256" key="1">
    <source>
        <dbReference type="ARBA" id="ARBA00022448"/>
    </source>
</evidence>
<dbReference type="AlphaFoldDB" id="A0A226BXF9"/>
<feature type="binding site" evidence="8">
    <location>
        <position position="376"/>
    </location>
    <ligand>
        <name>[4Fe-4S] cluster</name>
        <dbReference type="ChEBI" id="CHEBI:49883"/>
        <label>2</label>
    </ligand>
</feature>
<feature type="binding site" evidence="8">
    <location>
        <position position="408"/>
    </location>
    <ligand>
        <name>[4Fe-4S] cluster</name>
        <dbReference type="ChEBI" id="CHEBI:49883"/>
        <label>2</label>
    </ligand>
</feature>
<evidence type="ECO:0000256" key="6">
    <source>
        <dbReference type="ARBA" id="ARBA00023004"/>
    </source>
</evidence>
<keyword evidence="4 8" id="KW-0677">Repeat</keyword>
<dbReference type="InterPro" id="IPR010208">
    <property type="entry name" value="Ion_transpt_RnfC/RsxC"/>
</dbReference>
<protein>
    <recommendedName>
        <fullName evidence="8">Ion-translocating oxidoreductase complex subunit C</fullName>
        <ecNumber evidence="8">7.-.-.-</ecNumber>
    </recommendedName>
    <alternativeName>
        <fullName evidence="8">Rnf electron transport complex subunit C</fullName>
    </alternativeName>
</protein>
<evidence type="ECO:0000256" key="8">
    <source>
        <dbReference type="HAMAP-Rule" id="MF_00461"/>
    </source>
</evidence>
<organism evidence="10 11">
    <name type="scientific">Natranaerobius trueperi</name>
    <dbReference type="NCBI Taxonomy" id="759412"/>
    <lineage>
        <taxon>Bacteria</taxon>
        <taxon>Bacillati</taxon>
        <taxon>Bacillota</taxon>
        <taxon>Clostridia</taxon>
        <taxon>Natranaerobiales</taxon>
        <taxon>Natranaerobiaceae</taxon>
        <taxon>Natranaerobius</taxon>
    </lineage>
</organism>
<keyword evidence="11" id="KW-1185">Reference proteome</keyword>
<dbReference type="InterPro" id="IPR026902">
    <property type="entry name" value="RnfC_N"/>
</dbReference>
<evidence type="ECO:0000313" key="10">
    <source>
        <dbReference type="EMBL" id="OWZ83676.1"/>
    </source>
</evidence>
<evidence type="ECO:0000313" key="11">
    <source>
        <dbReference type="Proteomes" id="UP000214588"/>
    </source>
</evidence>
<dbReference type="GO" id="GO:0051539">
    <property type="term" value="F:4 iron, 4 sulfur cluster binding"/>
    <property type="evidence" value="ECO:0007669"/>
    <property type="project" value="UniProtKB-KW"/>
</dbReference>
<dbReference type="PANTHER" id="PTHR43034">
    <property type="entry name" value="ION-TRANSLOCATING OXIDOREDUCTASE COMPLEX SUBUNIT C"/>
    <property type="match status" value="1"/>
</dbReference>
<feature type="binding site" evidence="8">
    <location>
        <position position="372"/>
    </location>
    <ligand>
        <name>[4Fe-4S] cluster</name>
        <dbReference type="ChEBI" id="CHEBI:49883"/>
        <label>1</label>
    </ligand>
</feature>